<evidence type="ECO:0000313" key="3">
    <source>
        <dbReference type="EMBL" id="CAG8518485.1"/>
    </source>
</evidence>
<evidence type="ECO:0000313" key="4">
    <source>
        <dbReference type="Proteomes" id="UP000789572"/>
    </source>
</evidence>
<keyword evidence="4" id="KW-1185">Reference proteome</keyword>
<feature type="transmembrane region" description="Helical" evidence="2">
    <location>
        <begin position="255"/>
        <end position="278"/>
    </location>
</feature>
<protein>
    <submittedName>
        <fullName evidence="3">704_t:CDS:1</fullName>
    </submittedName>
</protein>
<keyword evidence="2" id="KW-0472">Membrane</keyword>
<keyword evidence="2" id="KW-1133">Transmembrane helix</keyword>
<name>A0A9N9F9F1_9GLOM</name>
<feature type="transmembrane region" description="Helical" evidence="2">
    <location>
        <begin position="80"/>
        <end position="101"/>
    </location>
</feature>
<feature type="compositionally biased region" description="Polar residues" evidence="1">
    <location>
        <begin position="336"/>
        <end position="357"/>
    </location>
</feature>
<feature type="transmembrane region" description="Helical" evidence="2">
    <location>
        <begin position="290"/>
        <end position="311"/>
    </location>
</feature>
<dbReference type="AlphaFoldDB" id="A0A9N9F9F1"/>
<feature type="transmembrane region" description="Helical" evidence="2">
    <location>
        <begin position="46"/>
        <end position="68"/>
    </location>
</feature>
<evidence type="ECO:0000256" key="1">
    <source>
        <dbReference type="SAM" id="MobiDB-lite"/>
    </source>
</evidence>
<dbReference type="OrthoDB" id="2371971at2759"/>
<dbReference type="EMBL" id="CAJVPJ010000381">
    <property type="protein sequence ID" value="CAG8518485.1"/>
    <property type="molecule type" value="Genomic_DNA"/>
</dbReference>
<evidence type="ECO:0000256" key="2">
    <source>
        <dbReference type="SAM" id="Phobius"/>
    </source>
</evidence>
<accession>A0A9N9F9F1</accession>
<dbReference type="Proteomes" id="UP000789572">
    <property type="component" value="Unassembled WGS sequence"/>
</dbReference>
<organism evidence="3 4">
    <name type="scientific">Paraglomus occultum</name>
    <dbReference type="NCBI Taxonomy" id="144539"/>
    <lineage>
        <taxon>Eukaryota</taxon>
        <taxon>Fungi</taxon>
        <taxon>Fungi incertae sedis</taxon>
        <taxon>Mucoromycota</taxon>
        <taxon>Glomeromycotina</taxon>
        <taxon>Glomeromycetes</taxon>
        <taxon>Paraglomerales</taxon>
        <taxon>Paraglomeraceae</taxon>
        <taxon>Paraglomus</taxon>
    </lineage>
</organism>
<sequence length="393" mass="43294">MVHTVTACLCLCNIPLSIGLLIWKLHNKPGSRLFTVNGFLAMEGFLFTQIFFNASRVAISVILLYNLLDSQWIARSMMDYISWYLGSVAVATYLAGVLRTIPRMHFYRQSPSHKLSLHLPTIRAVMVAYVIFVVAALVFNIVTASLTGYFLTEKQNLESSSSGQSNVDKYLSILYAIQYGACGIFVLLIAIAYIIYGNKLTEIASEGSYLLKAMSRASGADKKKKGWTFSEFGPRGKELEAKHRTLKLSVLKMKFLHIIFVISLLLLGSLLISFACFHERIINNLSVSKIYASGGIMTVFILNTMVLVVIACGCFNAKIKPKQDVVTDVITTDLTSPAPASQSHIRNGSAGSESQLLRSPPPIVTSPLGRSSVTWTESSDHDIVNIEDISKDC</sequence>
<gene>
    <name evidence="3" type="ORF">POCULU_LOCUS3443</name>
</gene>
<feature type="region of interest" description="Disordered" evidence="1">
    <location>
        <begin position="336"/>
        <end position="371"/>
    </location>
</feature>
<reference evidence="3" key="1">
    <citation type="submission" date="2021-06" db="EMBL/GenBank/DDBJ databases">
        <authorList>
            <person name="Kallberg Y."/>
            <person name="Tangrot J."/>
            <person name="Rosling A."/>
        </authorList>
    </citation>
    <scope>NUCLEOTIDE SEQUENCE</scope>
    <source>
        <strain evidence="3">IA702</strain>
    </source>
</reference>
<feature type="transmembrane region" description="Helical" evidence="2">
    <location>
        <begin position="173"/>
        <end position="196"/>
    </location>
</feature>
<keyword evidence="2" id="KW-0812">Transmembrane</keyword>
<feature type="transmembrane region" description="Helical" evidence="2">
    <location>
        <begin position="7"/>
        <end position="26"/>
    </location>
</feature>
<proteinExistence type="predicted"/>
<feature type="transmembrane region" description="Helical" evidence="2">
    <location>
        <begin position="121"/>
        <end position="152"/>
    </location>
</feature>
<comment type="caution">
    <text evidence="3">The sequence shown here is derived from an EMBL/GenBank/DDBJ whole genome shotgun (WGS) entry which is preliminary data.</text>
</comment>